<organism evidence="2 3">
    <name type="scientific">Halogeometricum limi</name>
    <dbReference type="NCBI Taxonomy" id="555875"/>
    <lineage>
        <taxon>Archaea</taxon>
        <taxon>Methanobacteriati</taxon>
        <taxon>Methanobacteriota</taxon>
        <taxon>Stenosarchaea group</taxon>
        <taxon>Halobacteria</taxon>
        <taxon>Halobacteriales</taxon>
        <taxon>Haloferacaceae</taxon>
        <taxon>Halogeometricum</taxon>
    </lineage>
</organism>
<protein>
    <recommendedName>
        <fullName evidence="4">Histidine kinase N-terminal 7TM region domain-containing protein</fullName>
    </recommendedName>
</protein>
<keyword evidence="1" id="KW-1133">Transmembrane helix</keyword>
<accession>A0A1I6I9H2</accession>
<gene>
    <name evidence="2" type="ORF">SAMN04488124_2879</name>
</gene>
<feature type="transmembrane region" description="Helical" evidence="1">
    <location>
        <begin position="39"/>
        <end position="60"/>
    </location>
</feature>
<reference evidence="3" key="1">
    <citation type="submission" date="2016-10" db="EMBL/GenBank/DDBJ databases">
        <authorList>
            <person name="Varghese N."/>
            <person name="Submissions S."/>
        </authorList>
    </citation>
    <scope>NUCLEOTIDE SEQUENCE [LARGE SCALE GENOMIC DNA]</scope>
    <source>
        <strain evidence="3">CGMCC 1.8711</strain>
    </source>
</reference>
<dbReference type="EMBL" id="FOYS01000005">
    <property type="protein sequence ID" value="SFR63288.1"/>
    <property type="molecule type" value="Genomic_DNA"/>
</dbReference>
<dbReference type="AlphaFoldDB" id="A0A1I6I9H2"/>
<keyword evidence="1" id="KW-0812">Transmembrane</keyword>
<evidence type="ECO:0000313" key="2">
    <source>
        <dbReference type="EMBL" id="SFR63288.1"/>
    </source>
</evidence>
<proteinExistence type="predicted"/>
<sequence length="101" mass="11133">MNAWAAVAQIASGLNVVLLAALCVVWARNALRFRSKHPLGLLVFGALLLVENALSVYYYTLDPTLSVWFATSVPDIVWRATMVVHVVETFAVGFLLWVTVD</sequence>
<keyword evidence="3" id="KW-1185">Reference proteome</keyword>
<dbReference type="OrthoDB" id="205211at2157"/>
<evidence type="ECO:0008006" key="4">
    <source>
        <dbReference type="Google" id="ProtNLM"/>
    </source>
</evidence>
<feature type="transmembrane region" description="Helical" evidence="1">
    <location>
        <begin position="80"/>
        <end position="100"/>
    </location>
</feature>
<dbReference type="RefSeq" id="WP_089882209.1">
    <property type="nucleotide sequence ID" value="NZ_FOYS01000005.1"/>
</dbReference>
<dbReference type="Proteomes" id="UP000243250">
    <property type="component" value="Unassembled WGS sequence"/>
</dbReference>
<feature type="transmembrane region" description="Helical" evidence="1">
    <location>
        <begin position="6"/>
        <end position="27"/>
    </location>
</feature>
<keyword evidence="1" id="KW-0472">Membrane</keyword>
<dbReference type="Pfam" id="PF26119">
    <property type="entry name" value="DUF8036"/>
    <property type="match status" value="1"/>
</dbReference>
<dbReference type="InterPro" id="IPR058349">
    <property type="entry name" value="DUF8036"/>
</dbReference>
<evidence type="ECO:0000313" key="3">
    <source>
        <dbReference type="Proteomes" id="UP000243250"/>
    </source>
</evidence>
<evidence type="ECO:0000256" key="1">
    <source>
        <dbReference type="SAM" id="Phobius"/>
    </source>
</evidence>
<name>A0A1I6I9H2_9EURY</name>